<dbReference type="InterPro" id="IPR000719">
    <property type="entry name" value="Prot_kinase_dom"/>
</dbReference>
<dbReference type="OrthoDB" id="5504449at2"/>
<dbReference type="PANTHER" id="PTHR43289:SF6">
    <property type="entry name" value="SERINE_THREONINE-PROTEIN KINASE NEKL-3"/>
    <property type="match status" value="1"/>
</dbReference>
<dbReference type="Gene3D" id="1.10.510.10">
    <property type="entry name" value="Transferase(Phosphotransferase) domain 1"/>
    <property type="match status" value="1"/>
</dbReference>
<keyword evidence="2 5" id="KW-0547">Nucleotide-binding</keyword>
<dbReference type="InterPro" id="IPR011009">
    <property type="entry name" value="Kinase-like_dom_sf"/>
</dbReference>
<dbReference type="CDD" id="cd14014">
    <property type="entry name" value="STKc_PknB_like"/>
    <property type="match status" value="1"/>
</dbReference>
<gene>
    <name evidence="8" type="ORF">GF068_10510</name>
</gene>
<evidence type="ECO:0000256" key="6">
    <source>
        <dbReference type="SAM" id="MobiDB-lite"/>
    </source>
</evidence>
<feature type="region of interest" description="Disordered" evidence="6">
    <location>
        <begin position="446"/>
        <end position="515"/>
    </location>
</feature>
<name>A0A6N7PKP6_9BACT</name>
<dbReference type="SUPFAM" id="SSF56112">
    <property type="entry name" value="Protein kinase-like (PK-like)"/>
    <property type="match status" value="1"/>
</dbReference>
<dbReference type="PROSITE" id="PS00107">
    <property type="entry name" value="PROTEIN_KINASE_ATP"/>
    <property type="match status" value="1"/>
</dbReference>
<organism evidence="8 9">
    <name type="scientific">Polyangium spumosum</name>
    <dbReference type="NCBI Taxonomy" id="889282"/>
    <lineage>
        <taxon>Bacteria</taxon>
        <taxon>Pseudomonadati</taxon>
        <taxon>Myxococcota</taxon>
        <taxon>Polyangia</taxon>
        <taxon>Polyangiales</taxon>
        <taxon>Polyangiaceae</taxon>
        <taxon>Polyangium</taxon>
    </lineage>
</organism>
<dbReference type="EMBL" id="WJIE01000003">
    <property type="protein sequence ID" value="MRG92357.1"/>
    <property type="molecule type" value="Genomic_DNA"/>
</dbReference>
<evidence type="ECO:0000256" key="2">
    <source>
        <dbReference type="ARBA" id="ARBA00022741"/>
    </source>
</evidence>
<dbReference type="InterPro" id="IPR017441">
    <property type="entry name" value="Protein_kinase_ATP_BS"/>
</dbReference>
<protein>
    <submittedName>
        <fullName evidence="8">Protein kinase</fullName>
    </submittedName>
</protein>
<comment type="caution">
    <text evidence="8">The sequence shown here is derived from an EMBL/GenBank/DDBJ whole genome shotgun (WGS) entry which is preliminary data.</text>
</comment>
<dbReference type="PROSITE" id="PS00108">
    <property type="entry name" value="PROTEIN_KINASE_ST"/>
    <property type="match status" value="1"/>
</dbReference>
<evidence type="ECO:0000256" key="3">
    <source>
        <dbReference type="ARBA" id="ARBA00022777"/>
    </source>
</evidence>
<dbReference type="InterPro" id="IPR008271">
    <property type="entry name" value="Ser/Thr_kinase_AS"/>
</dbReference>
<dbReference type="PROSITE" id="PS50011">
    <property type="entry name" value="PROTEIN_KINASE_DOM"/>
    <property type="match status" value="1"/>
</dbReference>
<keyword evidence="9" id="KW-1185">Reference proteome</keyword>
<feature type="domain" description="Protein kinase" evidence="7">
    <location>
        <begin position="47"/>
        <end position="321"/>
    </location>
</feature>
<dbReference type="SMART" id="SM00220">
    <property type="entry name" value="S_TKc"/>
    <property type="match status" value="1"/>
</dbReference>
<evidence type="ECO:0000313" key="9">
    <source>
        <dbReference type="Proteomes" id="UP000440224"/>
    </source>
</evidence>
<keyword evidence="4 5" id="KW-0067">ATP-binding</keyword>
<proteinExistence type="predicted"/>
<dbReference type="PANTHER" id="PTHR43289">
    <property type="entry name" value="MITOGEN-ACTIVATED PROTEIN KINASE KINASE KINASE 20-RELATED"/>
    <property type="match status" value="1"/>
</dbReference>
<evidence type="ECO:0000256" key="1">
    <source>
        <dbReference type="ARBA" id="ARBA00022679"/>
    </source>
</evidence>
<dbReference type="AlphaFoldDB" id="A0A6N7PKP6"/>
<feature type="compositionally biased region" description="Pro residues" evidence="6">
    <location>
        <begin position="472"/>
        <end position="482"/>
    </location>
</feature>
<accession>A0A6N7PKP6</accession>
<dbReference type="Pfam" id="PF00069">
    <property type="entry name" value="Pkinase"/>
    <property type="match status" value="1"/>
</dbReference>
<dbReference type="Gene3D" id="3.30.200.20">
    <property type="entry name" value="Phosphorylase Kinase, domain 1"/>
    <property type="match status" value="1"/>
</dbReference>
<feature type="binding site" evidence="5">
    <location>
        <position position="76"/>
    </location>
    <ligand>
        <name>ATP</name>
        <dbReference type="ChEBI" id="CHEBI:30616"/>
    </ligand>
</feature>
<keyword evidence="1" id="KW-0808">Transferase</keyword>
<evidence type="ECO:0000256" key="4">
    <source>
        <dbReference type="ARBA" id="ARBA00022840"/>
    </source>
</evidence>
<sequence length="515" mass="54862">MVCEVADAREIVGRGGRMQVERRSDSSWEDEPSGLPVAIGDVLDGKYRVLRVLGKGGMGVIVAATHVELGHKVALKFLLKSAVQNEEVVARFAREARAAAMIQNEHATRVLDIGRLPSGQPYMVLELLEGSDLGAHLARSGPLPIEDAVSYVLEACEAIAEAHSLGIVHRDLKPDNLFLARRPDGSRSVKVLDFGISKFSLDSESSSARGGPLTTTSAVIGSPMYMSPEQLRATRDADPRSDIWSIGVTLYELIAGEGPFPWQSLPELCAAILKDPPTPLHSRMPEVPPELDAAILRCLEKNPADRYTNVAELAVALSPFGRPGAIASSERAMRLLSRGQAADRTPNGRAALNDACTSPTLTDPRIFLSPLHSTPPVAATAVLERGAASSKWPRLPRPLSVLVVFAALVLAGGAGIRLRSVYATPEVAAAQARGGIEASLASAFAKVTPPKPSPEATETKAPPRVVEETRPAPRPAIKPPPGGWHRPRTQGATDRSPDKPPSSSAQKPNPFADRE</sequence>
<evidence type="ECO:0000313" key="8">
    <source>
        <dbReference type="EMBL" id="MRG92357.1"/>
    </source>
</evidence>
<dbReference type="GO" id="GO:0004674">
    <property type="term" value="F:protein serine/threonine kinase activity"/>
    <property type="evidence" value="ECO:0007669"/>
    <property type="project" value="TreeGrafter"/>
</dbReference>
<evidence type="ECO:0000256" key="5">
    <source>
        <dbReference type="PROSITE-ProRule" id="PRU10141"/>
    </source>
</evidence>
<dbReference type="Proteomes" id="UP000440224">
    <property type="component" value="Unassembled WGS sequence"/>
</dbReference>
<reference evidence="8 9" key="1">
    <citation type="submission" date="2019-10" db="EMBL/GenBank/DDBJ databases">
        <title>A soil myxobacterium in the family Polyangiaceae.</title>
        <authorList>
            <person name="Li Y."/>
            <person name="Wang J."/>
        </authorList>
    </citation>
    <scope>NUCLEOTIDE SEQUENCE [LARGE SCALE GENOMIC DNA]</scope>
    <source>
        <strain evidence="8 9">DSM 14734</strain>
    </source>
</reference>
<dbReference type="GO" id="GO:0005524">
    <property type="term" value="F:ATP binding"/>
    <property type="evidence" value="ECO:0007669"/>
    <property type="project" value="UniProtKB-UniRule"/>
</dbReference>
<keyword evidence="3 8" id="KW-0418">Kinase</keyword>
<evidence type="ECO:0000259" key="7">
    <source>
        <dbReference type="PROSITE" id="PS50011"/>
    </source>
</evidence>